<dbReference type="PANTHER" id="PTHR43861:SF6">
    <property type="entry name" value="METHYLTRANSFERASE TYPE 11"/>
    <property type="match status" value="1"/>
</dbReference>
<dbReference type="KEGG" id="azo:azo3595"/>
<organism evidence="2 3">
    <name type="scientific">Azoarcus sp. (strain BH72)</name>
    <dbReference type="NCBI Taxonomy" id="418699"/>
    <lineage>
        <taxon>Bacteria</taxon>
        <taxon>Pseudomonadati</taxon>
        <taxon>Pseudomonadota</taxon>
        <taxon>Betaproteobacteria</taxon>
        <taxon>Rhodocyclales</taxon>
        <taxon>Zoogloeaceae</taxon>
        <taxon>Azoarcus</taxon>
    </lineage>
</organism>
<dbReference type="SUPFAM" id="SSF53335">
    <property type="entry name" value="S-adenosyl-L-methionine-dependent methyltransferases"/>
    <property type="match status" value="2"/>
</dbReference>
<feature type="domain" description="Methyltransferase type 11" evidence="1">
    <location>
        <begin position="245"/>
        <end position="343"/>
    </location>
</feature>
<dbReference type="RefSeq" id="WP_011767317.1">
    <property type="nucleotide sequence ID" value="NC_008702.1"/>
</dbReference>
<protein>
    <recommendedName>
        <fullName evidence="1">Methyltransferase type 11 domain-containing protein</fullName>
    </recommendedName>
</protein>
<dbReference type="Proteomes" id="UP000002588">
    <property type="component" value="Chromosome"/>
</dbReference>
<dbReference type="HOGENOM" id="CLU_348051_0_0_4"/>
<sequence>MKKWTMPLHDECWPRQDRVGEVSASPEHIAGVIARVCGLGSVLDIGSGEGALVRALLARGMDARGIDVSSVVVDRVNRRIPGRISEASVLALPFPDASVDAVVSTDCLEHLAPEDVPAALGEIYRVARRHVVLQIATTEDRDGHWHLTVEGRAWWETRCFEAGFRKHPLYYRVNDYAALNQDGWQVFILLEKVPAEALVAYPLTALMEERNLHMDMLRDSGERSDAHVIRYQWASAYVKSGDRVLDAACGLGYGTHVVRNLTDAAEVVGIDGSDYAIDYATRSYAADDGRVRYRCGLLPQALASYEDGAFDVVISFETLEHVDDPVALLEEFRRVLAPGGRLIASVPNDWSDETGSDPNPHHLHVYTWERLQQEVSAGFIVEATAAQTATRCKIPGQRLEWERCGRSLTPVSPAEAPRTRAEWWLIVGMKSPLQPALPYRERAFANVAATGHPSVRYAEAYDNPWLMHSLVNVGYRLSEPDALDRLAAEVLATANPDSNDRAAALCVAAYQLLGRPLAEAAEVEATLTLVAEVIQREPRDAMGFRWRVSLQFVRARLLLMVGRLDDSLDAFIECAQNDVRRFGVHLATKTTEAWFLAGKLAYTLGRLEQAGTCWRSGVRCGEFLQSASLDDILMNRAYPNLFNHGDGVREYALAWDNIARCANGLHQLARGGRFDIEQLETSFQGEYAIVSRDAQGSREALLRLMPELSDTRALLVERTNMLEAHAEALKREIADLVATRQTLVERTDELVRTRSDLVERTESLVGTRRELVARTDELVATRRDLVERTDDLVGARAALTERTSMLEAALGEIASLKAELAGLRPSHGARS</sequence>
<dbReference type="EMBL" id="AM406670">
    <property type="protein sequence ID" value="CAL96211.1"/>
    <property type="molecule type" value="Genomic_DNA"/>
</dbReference>
<evidence type="ECO:0000313" key="2">
    <source>
        <dbReference type="EMBL" id="CAL96211.1"/>
    </source>
</evidence>
<dbReference type="InterPro" id="IPR011990">
    <property type="entry name" value="TPR-like_helical_dom_sf"/>
</dbReference>
<keyword evidence="3" id="KW-1185">Reference proteome</keyword>
<dbReference type="PANTHER" id="PTHR43861">
    <property type="entry name" value="TRANS-ACONITATE 2-METHYLTRANSFERASE-RELATED"/>
    <property type="match status" value="1"/>
</dbReference>
<dbReference type="CDD" id="cd02440">
    <property type="entry name" value="AdoMet_MTases"/>
    <property type="match status" value="2"/>
</dbReference>
<dbReference type="Gene3D" id="3.40.50.150">
    <property type="entry name" value="Vaccinia Virus protein VP39"/>
    <property type="match status" value="2"/>
</dbReference>
<dbReference type="Pfam" id="PF08241">
    <property type="entry name" value="Methyltransf_11"/>
    <property type="match status" value="2"/>
</dbReference>
<accession>A1KBK5</accession>
<proteinExistence type="predicted"/>
<dbReference type="Gene3D" id="1.25.40.10">
    <property type="entry name" value="Tetratricopeptide repeat domain"/>
    <property type="match status" value="1"/>
</dbReference>
<dbReference type="STRING" id="62928.azo3595"/>
<dbReference type="AlphaFoldDB" id="A1KBK5"/>
<dbReference type="InterPro" id="IPR029063">
    <property type="entry name" value="SAM-dependent_MTases_sf"/>
</dbReference>
<dbReference type="eggNOG" id="COG2227">
    <property type="taxonomic scope" value="Bacteria"/>
</dbReference>
<gene>
    <name evidence="2" type="ordered locus">azo3595</name>
</gene>
<dbReference type="eggNOG" id="COG2226">
    <property type="taxonomic scope" value="Bacteria"/>
</dbReference>
<feature type="domain" description="Methyltransferase type 11" evidence="1">
    <location>
        <begin position="43"/>
        <end position="129"/>
    </location>
</feature>
<dbReference type="InterPro" id="IPR013216">
    <property type="entry name" value="Methyltransf_11"/>
</dbReference>
<dbReference type="GO" id="GO:0008757">
    <property type="term" value="F:S-adenosylmethionine-dependent methyltransferase activity"/>
    <property type="evidence" value="ECO:0007669"/>
    <property type="project" value="InterPro"/>
</dbReference>
<reference evidence="2 3" key="1">
    <citation type="journal article" date="2006" name="Nat. Biotechnol.">
        <title>Complete genome of the mutualistic, N2-fixing grass endophyte Azoarcus sp. strain BH72.</title>
        <authorList>
            <person name="Krause A."/>
            <person name="Ramakumar A."/>
            <person name="Bartels D."/>
            <person name="Battistoni F."/>
            <person name="Bekel T."/>
            <person name="Boch J."/>
            <person name="Boehm M."/>
            <person name="Friedrich F."/>
            <person name="Hurek T."/>
            <person name="Krause L."/>
            <person name="Linke B."/>
            <person name="McHardy A.C."/>
            <person name="Sarkar A."/>
            <person name="Schneiker S."/>
            <person name="Syed A.A."/>
            <person name="Thauer R."/>
            <person name="Vorhoelter F.-J."/>
            <person name="Weidner S."/>
            <person name="Puehler A."/>
            <person name="Reinhold-Hurek B."/>
            <person name="Kaiser O."/>
            <person name="Goesmann A."/>
        </authorList>
    </citation>
    <scope>NUCLEOTIDE SEQUENCE [LARGE SCALE GENOMIC DNA]</scope>
    <source>
        <strain evidence="2 3">BH72</strain>
    </source>
</reference>
<name>A1KBK5_AZOSB</name>
<evidence type="ECO:0000313" key="3">
    <source>
        <dbReference type="Proteomes" id="UP000002588"/>
    </source>
</evidence>
<evidence type="ECO:0000259" key="1">
    <source>
        <dbReference type="Pfam" id="PF08241"/>
    </source>
</evidence>